<sequence>MAPQVNIYKNKFWYSQNQHNVEELELHDKMIMKLSKLFNQMVRIVKFFGQHEWTFHQDNVTDMIKRVKLLKDRDIVKLDLWDMDWKKYMITYMAGIEKFILREDSKSIDTAQKRLLFLYRIHQIVMMSSRLAHESSHAKKKPGNFTTLTSDMLLNGQGDQNNLDGSVSYGLDRSVSYSLDRSVSYSLLYFFNTAPNSNRTLKLGSWNALPCREVPDAMARSYLRDICLTPERQS</sequence>
<gene>
    <name evidence="2" type="ORF">WN51_07410</name>
</gene>
<evidence type="ECO:0000259" key="1">
    <source>
        <dbReference type="Pfam" id="PF03015"/>
    </source>
</evidence>
<dbReference type="CDD" id="cd09071">
    <property type="entry name" value="FAR_C"/>
    <property type="match status" value="1"/>
</dbReference>
<dbReference type="AlphaFoldDB" id="A0A0N0BCH1"/>
<keyword evidence="3" id="KW-1185">Reference proteome</keyword>
<feature type="domain" description="Fatty acyl-CoA reductase C-terminal" evidence="1">
    <location>
        <begin position="28"/>
        <end position="103"/>
    </location>
</feature>
<name>A0A0N0BCH1_9HYME</name>
<dbReference type="InterPro" id="IPR033640">
    <property type="entry name" value="FAR_C"/>
</dbReference>
<dbReference type="Proteomes" id="UP000053105">
    <property type="component" value="Unassembled WGS sequence"/>
</dbReference>
<protein>
    <recommendedName>
        <fullName evidence="1">Fatty acyl-CoA reductase C-terminal domain-containing protein</fullName>
    </recommendedName>
</protein>
<dbReference type="Pfam" id="PF03015">
    <property type="entry name" value="Sterile"/>
    <property type="match status" value="1"/>
</dbReference>
<dbReference type="OrthoDB" id="7610172at2759"/>
<organism evidence="2 3">
    <name type="scientific">Melipona quadrifasciata</name>
    <dbReference type="NCBI Taxonomy" id="166423"/>
    <lineage>
        <taxon>Eukaryota</taxon>
        <taxon>Metazoa</taxon>
        <taxon>Ecdysozoa</taxon>
        <taxon>Arthropoda</taxon>
        <taxon>Hexapoda</taxon>
        <taxon>Insecta</taxon>
        <taxon>Pterygota</taxon>
        <taxon>Neoptera</taxon>
        <taxon>Endopterygota</taxon>
        <taxon>Hymenoptera</taxon>
        <taxon>Apocrita</taxon>
        <taxon>Aculeata</taxon>
        <taxon>Apoidea</taxon>
        <taxon>Anthophila</taxon>
        <taxon>Apidae</taxon>
        <taxon>Melipona</taxon>
    </lineage>
</organism>
<dbReference type="STRING" id="166423.A0A0N0BCH1"/>
<dbReference type="EMBL" id="KQ435921">
    <property type="protein sequence ID" value="KOX68698.1"/>
    <property type="molecule type" value="Genomic_DNA"/>
</dbReference>
<accession>A0A0N0BCH1</accession>
<evidence type="ECO:0000313" key="3">
    <source>
        <dbReference type="Proteomes" id="UP000053105"/>
    </source>
</evidence>
<evidence type="ECO:0000313" key="2">
    <source>
        <dbReference type="EMBL" id="KOX68698.1"/>
    </source>
</evidence>
<reference evidence="2 3" key="1">
    <citation type="submission" date="2015-07" db="EMBL/GenBank/DDBJ databases">
        <title>The genome of Melipona quadrifasciata.</title>
        <authorList>
            <person name="Pan H."/>
            <person name="Kapheim K."/>
        </authorList>
    </citation>
    <scope>NUCLEOTIDE SEQUENCE [LARGE SCALE GENOMIC DNA]</scope>
    <source>
        <strain evidence="2">0111107301</strain>
        <tissue evidence="2">Whole body</tissue>
    </source>
</reference>
<proteinExistence type="predicted"/>